<protein>
    <submittedName>
        <fullName evidence="1">Uncharacterized protein</fullName>
    </submittedName>
</protein>
<organism evidence="1 2">
    <name type="scientific">Trifolium pratense</name>
    <name type="common">Red clover</name>
    <dbReference type="NCBI Taxonomy" id="57577"/>
    <lineage>
        <taxon>Eukaryota</taxon>
        <taxon>Viridiplantae</taxon>
        <taxon>Streptophyta</taxon>
        <taxon>Embryophyta</taxon>
        <taxon>Tracheophyta</taxon>
        <taxon>Spermatophyta</taxon>
        <taxon>Magnoliopsida</taxon>
        <taxon>eudicotyledons</taxon>
        <taxon>Gunneridae</taxon>
        <taxon>Pentapetalae</taxon>
        <taxon>rosids</taxon>
        <taxon>fabids</taxon>
        <taxon>Fabales</taxon>
        <taxon>Fabaceae</taxon>
        <taxon>Papilionoideae</taxon>
        <taxon>50 kb inversion clade</taxon>
        <taxon>NPAAA clade</taxon>
        <taxon>Hologalegina</taxon>
        <taxon>IRL clade</taxon>
        <taxon>Trifolieae</taxon>
        <taxon>Trifolium</taxon>
    </lineage>
</organism>
<gene>
    <name evidence="1" type="ORF">MILVUS5_LOCUS5784</name>
</gene>
<name>A0ACB0ISZ9_TRIPR</name>
<evidence type="ECO:0000313" key="2">
    <source>
        <dbReference type="Proteomes" id="UP001177021"/>
    </source>
</evidence>
<accession>A0ACB0ISZ9</accession>
<reference evidence="1" key="1">
    <citation type="submission" date="2023-10" db="EMBL/GenBank/DDBJ databases">
        <authorList>
            <person name="Rodriguez Cubillos JULIANA M."/>
            <person name="De Vega J."/>
        </authorList>
    </citation>
    <scope>NUCLEOTIDE SEQUENCE</scope>
</reference>
<keyword evidence="2" id="KW-1185">Reference proteome</keyword>
<comment type="caution">
    <text evidence="1">The sequence shown here is derived from an EMBL/GenBank/DDBJ whole genome shotgun (WGS) entry which is preliminary data.</text>
</comment>
<proteinExistence type="predicted"/>
<evidence type="ECO:0000313" key="1">
    <source>
        <dbReference type="EMBL" id="CAJ2635008.1"/>
    </source>
</evidence>
<dbReference type="EMBL" id="CASHSV030000002">
    <property type="protein sequence ID" value="CAJ2635008.1"/>
    <property type="molecule type" value="Genomic_DNA"/>
</dbReference>
<dbReference type="Proteomes" id="UP001177021">
    <property type="component" value="Unassembled WGS sequence"/>
</dbReference>
<sequence>MIRALGLSWGVTDDGKGGVHQQKTLQLPNQNEFEVHAKLKKLVIKVDVLDDKVMQKAMKKLSNVSGCFWKKIARNCGK</sequence>